<feature type="transmembrane region" description="Helical" evidence="12">
    <location>
        <begin position="1005"/>
        <end position="1026"/>
    </location>
</feature>
<dbReference type="Proteomes" id="UP001172102">
    <property type="component" value="Unassembled WGS sequence"/>
</dbReference>
<dbReference type="InterPro" id="IPR027417">
    <property type="entry name" value="P-loop_NTPase"/>
</dbReference>
<dbReference type="CDD" id="cd18604">
    <property type="entry name" value="ABC_6TM_VMR1_D2_like"/>
    <property type="match status" value="1"/>
</dbReference>
<keyword evidence="7" id="KW-0067">ATP-binding</keyword>
<keyword evidence="8 12" id="KW-1133">Transmembrane helix</keyword>
<feature type="transmembrane region" description="Helical" evidence="12">
    <location>
        <begin position="360"/>
        <end position="380"/>
    </location>
</feature>
<feature type="domain" description="ABC transporter" evidence="14">
    <location>
        <begin position="1068"/>
        <end position="1336"/>
    </location>
</feature>
<dbReference type="FunFam" id="1.20.1560.10:FF:000013">
    <property type="entry name" value="ABC transporter C family member 2"/>
    <property type="match status" value="1"/>
</dbReference>
<dbReference type="GO" id="GO:0140359">
    <property type="term" value="F:ABC-type transporter activity"/>
    <property type="evidence" value="ECO:0007669"/>
    <property type="project" value="InterPro"/>
</dbReference>
<evidence type="ECO:0000256" key="3">
    <source>
        <dbReference type="ARBA" id="ARBA00022448"/>
    </source>
</evidence>
<sequence length="1357" mass="150343">MFTTSAWSRLTFVWATPLMLLATEKGDLDLVDLPRPSHYLRPDYQSAEWKDRKTKDTFFKSMMRIYGWGVVKQWMTAALNSSVSYLPWWITLRLLESLESRRPGETAGSRIWLFLVWLGLAKIANSLIESWLFWSQINDLYVPIRSHLAAIVFEKAMRRKNVKGANMASGNDTDAVEQGKDDGDKSKDEEGASDDVTGQKSRQAVINLVGIDAKRVSDFSLYMFMFPTSIIQLIISVWFLISLLGWLPLVLGVLSVAATLPINFIFSKWTLSADQKLMKIRDEKLELVSEALNGIRQVKFSALESGWEKRILKVREKELATIWQLFKYNLVVDSCWNIIPSALALTALGSYAWIHGELTASVAFVSIGILGTLDFAIAALPGMIRYGIDAWVSLKRIEKFLDGPEIQSIRTFSSERPDVGFKDASLSWPVDGEEAKADEPNQFILRNVNLSFPPGELSVISGKTGSGKSLMLAAILGEAELLSGSIHVPQPPSIDERQDHKANPGNWVLPSSMAYVGQQPWIENATVRDNILFGMPFDEERYEQTLAACALKKDIGTLTDGDKTELGINGVNLSGGQKWRVTVARAIYSRAGILILDDIFSAVDAHVSRHILEQCLGGSICKGRTVILVTHHVGLVEKHARFIVELADGGVQYSGLTEQLREERILDEIKSSEPPVLEESAASSDTEEGGRMVPTKFVEDEIRQKGAVKTRIYKIYLERSGGFLYWTYLLLIFLTYQASQLAQPWVIRLWTGRVDESDLPALFQQTLAPSTHYHHYMLGNQPSDAQQDQSIKFWLSIYAGTCLVSVVFGIARYGFTFIAGYWASRAMFERILFSVLRAPLRWADTVPVGRILNRLTADFNSIDSDLVQMGEWFLANWLQVMGICAASLFVSPFIAPIAALCLGVCIWLAKVYLTAARPAKRLDSTLKSPIFDLFGSALTGLTTIRAFDRVGPYIEAMHTKVEEYSMGSLTLYLFNRWLAWNMSLAGITFTVVVTIFVLARPGLDPALAGFVLSFTLQFSHAVLMSVRASSMLELEMNAVERVIEYSEIETESLGGEKPPAAWPTQGRIEVNDLVVAYAPHLPPVLKSLSFQINPAERIGVVGRTGAGKSSLTLALFRFIEPRSGSIYIDGLDISKVTLSDLRSRLAIIPQDPVLFSGTIRSNLDPFDNYTDAELRDSLQRVHLVTDSESDSNNSTAPVNEASSSSSGDTAANAPTANGPKNVNIFLDLTSPISEGGQNLSQGQRQLLCLARAIVSRPKIMVLDEATSAVDMATDALIQRSIREEFGGSTLLVIAHRLSTIADFDRILVLSDGEVVEFGTPKELWEDGGVFWSMCNESGEKDKLRVTISREGPSGGKE</sequence>
<dbReference type="PROSITE" id="PS50929">
    <property type="entry name" value="ABC_TM1F"/>
    <property type="match status" value="2"/>
</dbReference>
<comment type="subcellular location">
    <subcellularLocation>
        <location evidence="1">Membrane</location>
        <topology evidence="1">Multi-pass membrane protein</topology>
    </subcellularLocation>
</comment>
<keyword evidence="5" id="KW-0677">Repeat</keyword>
<comment type="caution">
    <text evidence="16">The sequence shown here is derived from an EMBL/GenBank/DDBJ whole genome shotgun (WGS) entry which is preliminary data.</text>
</comment>
<dbReference type="FunFam" id="3.40.50.300:FF:000825">
    <property type="entry name" value="ABC bile acid transporter"/>
    <property type="match status" value="1"/>
</dbReference>
<dbReference type="InterPro" id="IPR050173">
    <property type="entry name" value="ABC_transporter_C-like"/>
</dbReference>
<evidence type="ECO:0000256" key="7">
    <source>
        <dbReference type="ARBA" id="ARBA00022840"/>
    </source>
</evidence>
<dbReference type="PROSITE" id="PS50893">
    <property type="entry name" value="ABC_TRANSPORTER_2"/>
    <property type="match status" value="2"/>
</dbReference>
<dbReference type="EMBL" id="JAUKUA010000004">
    <property type="protein sequence ID" value="KAK0716025.1"/>
    <property type="molecule type" value="Genomic_DNA"/>
</dbReference>
<dbReference type="SUPFAM" id="SSF90123">
    <property type="entry name" value="ABC transporter transmembrane region"/>
    <property type="match status" value="2"/>
</dbReference>
<dbReference type="GO" id="GO:0005737">
    <property type="term" value="C:cytoplasm"/>
    <property type="evidence" value="ECO:0007669"/>
    <property type="project" value="UniProtKB-ARBA"/>
</dbReference>
<feature type="transmembrane region" description="Helical" evidence="12">
    <location>
        <begin position="797"/>
        <end position="823"/>
    </location>
</feature>
<dbReference type="InterPro" id="IPR017871">
    <property type="entry name" value="ABC_transporter-like_CS"/>
</dbReference>
<evidence type="ECO:0000256" key="13">
    <source>
        <dbReference type="SAM" id="SignalP"/>
    </source>
</evidence>
<keyword evidence="9 12" id="KW-0472">Membrane</keyword>
<feature type="domain" description="ABC transporter" evidence="14">
    <location>
        <begin position="419"/>
        <end position="673"/>
    </location>
</feature>
<feature type="region of interest" description="Disordered" evidence="11">
    <location>
        <begin position="1185"/>
        <end position="1216"/>
    </location>
</feature>
<organism evidence="16 17">
    <name type="scientific">Lasiosphaeris hirsuta</name>
    <dbReference type="NCBI Taxonomy" id="260670"/>
    <lineage>
        <taxon>Eukaryota</taxon>
        <taxon>Fungi</taxon>
        <taxon>Dikarya</taxon>
        <taxon>Ascomycota</taxon>
        <taxon>Pezizomycotina</taxon>
        <taxon>Sordariomycetes</taxon>
        <taxon>Sordariomycetidae</taxon>
        <taxon>Sordariales</taxon>
        <taxon>Lasiosphaeriaceae</taxon>
        <taxon>Lasiosphaeris</taxon>
    </lineage>
</organism>
<evidence type="ECO:0000259" key="14">
    <source>
        <dbReference type="PROSITE" id="PS50893"/>
    </source>
</evidence>
<feature type="transmembrane region" description="Helical" evidence="12">
    <location>
        <begin position="247"/>
        <end position="271"/>
    </location>
</feature>
<dbReference type="Pfam" id="PF00664">
    <property type="entry name" value="ABC_membrane"/>
    <property type="match status" value="2"/>
</dbReference>
<dbReference type="InterPro" id="IPR036640">
    <property type="entry name" value="ABC1_TM_sf"/>
</dbReference>
<comment type="similarity">
    <text evidence="2">Belongs to the ABC transporter superfamily. ABCC family. Conjugate transporter (TC 3.A.1.208) subfamily.</text>
</comment>
<dbReference type="GO" id="GO:0016887">
    <property type="term" value="F:ATP hydrolysis activity"/>
    <property type="evidence" value="ECO:0007669"/>
    <property type="project" value="InterPro"/>
</dbReference>
<dbReference type="CDD" id="cd03250">
    <property type="entry name" value="ABCC_MRP_domain1"/>
    <property type="match status" value="1"/>
</dbReference>
<proteinExistence type="inferred from homology"/>
<evidence type="ECO:0000259" key="15">
    <source>
        <dbReference type="PROSITE" id="PS50929"/>
    </source>
</evidence>
<keyword evidence="10" id="KW-0325">Glycoprotein</keyword>
<evidence type="ECO:0000256" key="1">
    <source>
        <dbReference type="ARBA" id="ARBA00004141"/>
    </source>
</evidence>
<dbReference type="CDD" id="cd18596">
    <property type="entry name" value="ABC_6TM_VMR1_D1_like"/>
    <property type="match status" value="1"/>
</dbReference>
<feature type="domain" description="ABC transmembrane type-1" evidence="15">
    <location>
        <begin position="205"/>
        <end position="389"/>
    </location>
</feature>
<feature type="transmembrane region" description="Helical" evidence="12">
    <location>
        <begin position="221"/>
        <end position="241"/>
    </location>
</feature>
<protein>
    <submittedName>
        <fullName evidence="16">ATP-dependent bile acid permease</fullName>
    </submittedName>
</protein>
<feature type="signal peptide" evidence="13">
    <location>
        <begin position="1"/>
        <end position="15"/>
    </location>
</feature>
<evidence type="ECO:0000256" key="5">
    <source>
        <dbReference type="ARBA" id="ARBA00022737"/>
    </source>
</evidence>
<dbReference type="Gene3D" id="3.40.50.300">
    <property type="entry name" value="P-loop containing nucleotide triphosphate hydrolases"/>
    <property type="match status" value="2"/>
</dbReference>
<feature type="chain" id="PRO_5041315078" evidence="13">
    <location>
        <begin position="16"/>
        <end position="1357"/>
    </location>
</feature>
<keyword evidence="6" id="KW-0547">Nucleotide-binding</keyword>
<evidence type="ECO:0000256" key="8">
    <source>
        <dbReference type="ARBA" id="ARBA00022989"/>
    </source>
</evidence>
<feature type="domain" description="ABC transmembrane type-1" evidence="15">
    <location>
        <begin position="729"/>
        <end position="1034"/>
    </location>
</feature>
<feature type="transmembrane region" description="Helical" evidence="12">
    <location>
        <begin position="978"/>
        <end position="999"/>
    </location>
</feature>
<dbReference type="Pfam" id="PF00005">
    <property type="entry name" value="ABC_tran"/>
    <property type="match status" value="2"/>
</dbReference>
<evidence type="ECO:0000256" key="2">
    <source>
        <dbReference type="ARBA" id="ARBA00009726"/>
    </source>
</evidence>
<evidence type="ECO:0000313" key="16">
    <source>
        <dbReference type="EMBL" id="KAK0716025.1"/>
    </source>
</evidence>
<feature type="transmembrane region" description="Helical" evidence="12">
    <location>
        <begin position="335"/>
        <end position="354"/>
    </location>
</feature>
<dbReference type="SMART" id="SM00382">
    <property type="entry name" value="AAA"/>
    <property type="match status" value="2"/>
</dbReference>
<accession>A0AA40AHN9</accession>
<evidence type="ECO:0000256" key="10">
    <source>
        <dbReference type="ARBA" id="ARBA00023180"/>
    </source>
</evidence>
<keyword evidence="13" id="KW-0732">Signal</keyword>
<evidence type="ECO:0000256" key="4">
    <source>
        <dbReference type="ARBA" id="ARBA00022692"/>
    </source>
</evidence>
<dbReference type="Gene3D" id="1.20.1560.10">
    <property type="entry name" value="ABC transporter type 1, transmembrane domain"/>
    <property type="match status" value="2"/>
</dbReference>
<dbReference type="GO" id="GO:0016020">
    <property type="term" value="C:membrane"/>
    <property type="evidence" value="ECO:0007669"/>
    <property type="project" value="UniProtKB-SubCell"/>
</dbReference>
<keyword evidence="3" id="KW-0813">Transport</keyword>
<dbReference type="PROSITE" id="PS00211">
    <property type="entry name" value="ABC_TRANSPORTER_1"/>
    <property type="match status" value="1"/>
</dbReference>
<evidence type="ECO:0000256" key="11">
    <source>
        <dbReference type="SAM" id="MobiDB-lite"/>
    </source>
</evidence>
<feature type="compositionally biased region" description="Basic and acidic residues" evidence="11">
    <location>
        <begin position="177"/>
        <end position="190"/>
    </location>
</feature>
<feature type="transmembrane region" description="Helical" evidence="12">
    <location>
        <begin position="896"/>
        <end position="913"/>
    </location>
</feature>
<feature type="compositionally biased region" description="Polar residues" evidence="11">
    <location>
        <begin position="1190"/>
        <end position="1216"/>
    </location>
</feature>
<evidence type="ECO:0000256" key="6">
    <source>
        <dbReference type="ARBA" id="ARBA00022741"/>
    </source>
</evidence>
<evidence type="ECO:0000256" key="12">
    <source>
        <dbReference type="SAM" id="Phobius"/>
    </source>
</evidence>
<dbReference type="InterPro" id="IPR003439">
    <property type="entry name" value="ABC_transporter-like_ATP-bd"/>
</dbReference>
<dbReference type="CDD" id="cd03244">
    <property type="entry name" value="ABCC_MRP_domain2"/>
    <property type="match status" value="1"/>
</dbReference>
<reference evidence="16" key="1">
    <citation type="submission" date="2023-06" db="EMBL/GenBank/DDBJ databases">
        <title>Genome-scale phylogeny and comparative genomics of the fungal order Sordariales.</title>
        <authorList>
            <consortium name="Lawrence Berkeley National Laboratory"/>
            <person name="Hensen N."/>
            <person name="Bonometti L."/>
            <person name="Westerberg I."/>
            <person name="Brannstrom I.O."/>
            <person name="Guillou S."/>
            <person name="Cros-Aarteil S."/>
            <person name="Calhoun S."/>
            <person name="Haridas S."/>
            <person name="Kuo A."/>
            <person name="Mondo S."/>
            <person name="Pangilinan J."/>
            <person name="Riley R."/>
            <person name="Labutti K."/>
            <person name="Andreopoulos B."/>
            <person name="Lipzen A."/>
            <person name="Chen C."/>
            <person name="Yanf M."/>
            <person name="Daum C."/>
            <person name="Ng V."/>
            <person name="Clum A."/>
            <person name="Steindorff A."/>
            <person name="Ohm R."/>
            <person name="Martin F."/>
            <person name="Silar P."/>
            <person name="Natvig D."/>
            <person name="Lalanne C."/>
            <person name="Gautier V."/>
            <person name="Ament-Velasquez S.L."/>
            <person name="Kruys A."/>
            <person name="Hutchinson M.I."/>
            <person name="Powell A.J."/>
            <person name="Barry K."/>
            <person name="Miller A.N."/>
            <person name="Grigoriev I.V."/>
            <person name="Debuchy R."/>
            <person name="Gladieux P."/>
            <person name="Thoren M.H."/>
            <person name="Johannesson H."/>
        </authorList>
    </citation>
    <scope>NUCLEOTIDE SEQUENCE</scope>
    <source>
        <strain evidence="16">SMH4607-1</strain>
    </source>
</reference>
<keyword evidence="17" id="KW-1185">Reference proteome</keyword>
<evidence type="ECO:0000313" key="17">
    <source>
        <dbReference type="Proteomes" id="UP001172102"/>
    </source>
</evidence>
<dbReference type="PANTHER" id="PTHR24223:SF456">
    <property type="entry name" value="MULTIDRUG RESISTANCE-ASSOCIATED PROTEIN LETHAL(2)03659"/>
    <property type="match status" value="1"/>
</dbReference>
<gene>
    <name evidence="16" type="ORF">B0H67DRAFT_582239</name>
</gene>
<dbReference type="InterPro" id="IPR011527">
    <property type="entry name" value="ABC1_TM_dom"/>
</dbReference>
<name>A0AA40AHN9_9PEZI</name>
<keyword evidence="4 12" id="KW-0812">Transmembrane</keyword>
<dbReference type="InterPro" id="IPR003593">
    <property type="entry name" value="AAA+_ATPase"/>
</dbReference>
<feature type="transmembrane region" description="Helical" evidence="12">
    <location>
        <begin position="723"/>
        <end position="742"/>
    </location>
</feature>
<evidence type="ECO:0000256" key="9">
    <source>
        <dbReference type="ARBA" id="ARBA00023136"/>
    </source>
</evidence>
<dbReference type="GO" id="GO:0005524">
    <property type="term" value="F:ATP binding"/>
    <property type="evidence" value="ECO:0007669"/>
    <property type="project" value="UniProtKB-KW"/>
</dbReference>
<dbReference type="SUPFAM" id="SSF52540">
    <property type="entry name" value="P-loop containing nucleoside triphosphate hydrolases"/>
    <property type="match status" value="2"/>
</dbReference>
<feature type="region of interest" description="Disordered" evidence="11">
    <location>
        <begin position="165"/>
        <end position="199"/>
    </location>
</feature>
<dbReference type="PANTHER" id="PTHR24223">
    <property type="entry name" value="ATP-BINDING CASSETTE SUB-FAMILY C"/>
    <property type="match status" value="1"/>
</dbReference>